<reference evidence="2 3" key="1">
    <citation type="submission" date="2018-03" db="EMBL/GenBank/DDBJ databases">
        <title>Lachnoclostridium SNUG30386 gen.nov., sp.nov., isolated from human faeces.</title>
        <authorList>
            <person name="Seo B."/>
            <person name="Jeon K."/>
            <person name="Ko G."/>
        </authorList>
    </citation>
    <scope>NUCLEOTIDE SEQUENCE [LARGE SCALE GENOMIC DNA]</scope>
    <source>
        <strain evidence="2 3">SNUG30386</strain>
    </source>
</reference>
<dbReference type="Proteomes" id="UP000241048">
    <property type="component" value="Unassembled WGS sequence"/>
</dbReference>
<gene>
    <name evidence="2" type="ORF">C7U56_03375</name>
</gene>
<comment type="caution">
    <text evidence="2">The sequence shown here is derived from an EMBL/GenBank/DDBJ whole genome shotgun (WGS) entry which is preliminary data.</text>
</comment>
<feature type="compositionally biased region" description="Basic and acidic residues" evidence="1">
    <location>
        <begin position="1"/>
        <end position="14"/>
    </location>
</feature>
<keyword evidence="3" id="KW-1185">Reference proteome</keyword>
<organism evidence="2 3">
    <name type="scientific">Clostridium fessum</name>
    <dbReference type="NCBI Taxonomy" id="2126740"/>
    <lineage>
        <taxon>Bacteria</taxon>
        <taxon>Bacillati</taxon>
        <taxon>Bacillota</taxon>
        <taxon>Clostridia</taxon>
        <taxon>Eubacteriales</taxon>
        <taxon>Clostridiaceae</taxon>
        <taxon>Clostridium</taxon>
    </lineage>
</organism>
<protein>
    <recommendedName>
        <fullName evidence="4">YolD-like family protein</fullName>
    </recommendedName>
</protein>
<evidence type="ECO:0000313" key="2">
    <source>
        <dbReference type="EMBL" id="PST38973.1"/>
    </source>
</evidence>
<name>A0A2T3FUM7_9CLOT</name>
<feature type="region of interest" description="Disordered" evidence="1">
    <location>
        <begin position="1"/>
        <end position="29"/>
    </location>
</feature>
<sequence length="182" mass="20863">MEDQYRVNEFENLKGGRSQTPKGQESDAQRRYGDILGHSYPFPLRHARMPVEDRAAQFASFAALNGYEEAVEEEARLTEREIDLDDSVREMINQTLVEAEEQLMRGETVRLSVTWFQPDVHKDGGAYRTAAGRLKKIDYYQQVLWLAEIRSGNQPGLENIGGEIAVNFPQICRVELIEEEVE</sequence>
<evidence type="ECO:0008006" key="4">
    <source>
        <dbReference type="Google" id="ProtNLM"/>
    </source>
</evidence>
<accession>A0A2T3FUM7</accession>
<dbReference type="EMBL" id="PYLO01000001">
    <property type="protein sequence ID" value="PST38973.1"/>
    <property type="molecule type" value="Genomic_DNA"/>
</dbReference>
<dbReference type="RefSeq" id="WP_107000132.1">
    <property type="nucleotide sequence ID" value="NZ_JAQDZI010000001.1"/>
</dbReference>
<dbReference type="AlphaFoldDB" id="A0A2T3FUM7"/>
<evidence type="ECO:0000256" key="1">
    <source>
        <dbReference type="SAM" id="MobiDB-lite"/>
    </source>
</evidence>
<proteinExistence type="predicted"/>
<evidence type="ECO:0000313" key="3">
    <source>
        <dbReference type="Proteomes" id="UP000241048"/>
    </source>
</evidence>